<dbReference type="GeneID" id="93490452"/>
<feature type="signal peptide" evidence="1">
    <location>
        <begin position="1"/>
        <end position="22"/>
    </location>
</feature>
<feature type="chain" id="PRO_5042213142" evidence="1">
    <location>
        <begin position="23"/>
        <end position="157"/>
    </location>
</feature>
<evidence type="ECO:0000313" key="2">
    <source>
        <dbReference type="EMBL" id="ANH99385.1"/>
    </source>
</evidence>
<name>A0AAC9FYV9_9PSED</name>
<proteinExistence type="predicted"/>
<dbReference type="EMBL" id="CP015852">
    <property type="protein sequence ID" value="ANH99385.1"/>
    <property type="molecule type" value="Genomic_DNA"/>
</dbReference>
<organism evidence="2 3">
    <name type="scientific">Pseudomonas koreensis</name>
    <dbReference type="NCBI Taxonomy" id="198620"/>
    <lineage>
        <taxon>Bacteria</taxon>
        <taxon>Pseudomonadati</taxon>
        <taxon>Pseudomonadota</taxon>
        <taxon>Gammaproteobacteria</taxon>
        <taxon>Pseudomonadales</taxon>
        <taxon>Pseudomonadaceae</taxon>
        <taxon>Pseudomonas</taxon>
    </lineage>
</organism>
<protein>
    <submittedName>
        <fullName evidence="2">Uncharacterized protein</fullName>
    </submittedName>
</protein>
<evidence type="ECO:0000313" key="3">
    <source>
        <dbReference type="Proteomes" id="UP000078142"/>
    </source>
</evidence>
<keyword evidence="1" id="KW-0732">Signal</keyword>
<evidence type="ECO:0000256" key="1">
    <source>
        <dbReference type="SAM" id="SignalP"/>
    </source>
</evidence>
<sequence length="157" mass="17100">MKTALTALLLCGALCFAAIASALPAIKEGDIWAYKTRAGEEASTVTILKIENYPHYGTVVHIRVDGIRMTNPVTGGEFNEMPHLPFQAAALQRSLTRRLGETAQIPDFSQGYTYWKAAFDEGKAGAFKISVRKTLDGLLSGNWEMTDDETAKTTSTP</sequence>
<dbReference type="Proteomes" id="UP000078142">
    <property type="component" value="Chromosome"/>
</dbReference>
<accession>A0AAC9FYV9</accession>
<gene>
    <name evidence="2" type="ORF">A8L59_18860</name>
</gene>
<dbReference type="AlphaFoldDB" id="A0AAC9FYV9"/>
<reference evidence="2 3" key="1">
    <citation type="submission" date="2016-05" db="EMBL/GenBank/DDBJ databases">
        <authorList>
            <person name="Wang S."/>
            <person name="Zhu B."/>
        </authorList>
    </citation>
    <scope>NUCLEOTIDE SEQUENCE [LARGE SCALE GENOMIC DNA]</scope>
    <source>
        <strain evidence="2 3">CRS05-R5</strain>
    </source>
</reference>
<dbReference type="RefSeq" id="WP_064588661.1">
    <property type="nucleotide sequence ID" value="NZ_CP015852.1"/>
</dbReference>